<evidence type="ECO:0000256" key="2">
    <source>
        <dbReference type="ARBA" id="ARBA00012180"/>
    </source>
</evidence>
<dbReference type="InterPro" id="IPR050951">
    <property type="entry name" value="Retrovirus_Pol_polyprotein"/>
</dbReference>
<dbReference type="AlphaFoldDB" id="A0A8C7WRX8"/>
<keyword evidence="8" id="KW-1185">Reference proteome</keyword>
<dbReference type="InterPro" id="IPR041588">
    <property type="entry name" value="Integrase_H2C2"/>
</dbReference>
<dbReference type="Gene3D" id="1.10.340.70">
    <property type="match status" value="1"/>
</dbReference>
<organism evidence="7 8">
    <name type="scientific">Oryzias sinensis</name>
    <name type="common">Chinese medaka</name>
    <dbReference type="NCBI Taxonomy" id="183150"/>
    <lineage>
        <taxon>Eukaryota</taxon>
        <taxon>Metazoa</taxon>
        <taxon>Chordata</taxon>
        <taxon>Craniata</taxon>
        <taxon>Vertebrata</taxon>
        <taxon>Euteleostomi</taxon>
        <taxon>Actinopterygii</taxon>
        <taxon>Neopterygii</taxon>
        <taxon>Teleostei</taxon>
        <taxon>Neoteleostei</taxon>
        <taxon>Acanthomorphata</taxon>
        <taxon>Ovalentaria</taxon>
        <taxon>Atherinomorphae</taxon>
        <taxon>Beloniformes</taxon>
        <taxon>Adrianichthyidae</taxon>
        <taxon>Oryziinae</taxon>
        <taxon>Oryzias</taxon>
    </lineage>
</organism>
<evidence type="ECO:0000313" key="7">
    <source>
        <dbReference type="Ensembl" id="ENSOSIP00000002350.1"/>
    </source>
</evidence>
<feature type="domain" description="Integrase catalytic" evidence="6">
    <location>
        <begin position="562"/>
        <end position="714"/>
    </location>
</feature>
<dbReference type="SUPFAM" id="SSF53098">
    <property type="entry name" value="Ribonuclease H-like"/>
    <property type="match status" value="1"/>
</dbReference>
<dbReference type="InterPro" id="IPR043502">
    <property type="entry name" value="DNA/RNA_pol_sf"/>
</dbReference>
<comment type="similarity">
    <text evidence="1">Belongs to the beta type-B retroviral polymerase family. HERV class-II K(HML-2) pol subfamily.</text>
</comment>
<dbReference type="Ensembl" id="ENSOSIT00000002513.1">
    <property type="protein sequence ID" value="ENSOSIP00000002350.1"/>
    <property type="gene ID" value="ENSOSIG00000001321.1"/>
</dbReference>
<dbReference type="CDD" id="cd01647">
    <property type="entry name" value="RT_LTR"/>
    <property type="match status" value="1"/>
</dbReference>
<dbReference type="Pfam" id="PF00078">
    <property type="entry name" value="RVT_1"/>
    <property type="match status" value="1"/>
</dbReference>
<proteinExistence type="inferred from homology"/>
<dbReference type="InterPro" id="IPR043128">
    <property type="entry name" value="Rev_trsase/Diguanyl_cyclase"/>
</dbReference>
<dbReference type="GeneTree" id="ENSGT01140000282569"/>
<dbReference type="EC" id="3.1.26.4" evidence="2"/>
<dbReference type="PROSITE" id="PS50994">
    <property type="entry name" value="INTEGRASE"/>
    <property type="match status" value="1"/>
</dbReference>
<evidence type="ECO:0000313" key="8">
    <source>
        <dbReference type="Proteomes" id="UP000694383"/>
    </source>
</evidence>
<dbReference type="Gene3D" id="3.10.10.10">
    <property type="entry name" value="HIV Type 1 Reverse Transcriptase, subunit A, domain 1"/>
    <property type="match status" value="1"/>
</dbReference>
<evidence type="ECO:0000259" key="6">
    <source>
        <dbReference type="PROSITE" id="PS50994"/>
    </source>
</evidence>
<dbReference type="InterPro" id="IPR012337">
    <property type="entry name" value="RNaseH-like_sf"/>
</dbReference>
<dbReference type="CDD" id="cd09274">
    <property type="entry name" value="RNase_HI_RT_Ty3"/>
    <property type="match status" value="1"/>
</dbReference>
<dbReference type="InterPro" id="IPR000477">
    <property type="entry name" value="RT_dom"/>
</dbReference>
<feature type="domain" description="Reverse transcriptase" evidence="5">
    <location>
        <begin position="15"/>
        <end position="200"/>
    </location>
</feature>
<dbReference type="Gene3D" id="3.10.20.370">
    <property type="match status" value="1"/>
</dbReference>
<dbReference type="FunFam" id="1.10.340.70:FF:000004">
    <property type="entry name" value="Retrovirus-related Pol polyprotein from transposon 297-like Protein"/>
    <property type="match status" value="1"/>
</dbReference>
<evidence type="ECO:0000256" key="4">
    <source>
        <dbReference type="SAM" id="MobiDB-lite"/>
    </source>
</evidence>
<dbReference type="InterPro" id="IPR041577">
    <property type="entry name" value="RT_RNaseH_2"/>
</dbReference>
<dbReference type="PANTHER" id="PTHR37984">
    <property type="entry name" value="PROTEIN CBG26694"/>
    <property type="match status" value="1"/>
</dbReference>
<dbReference type="Proteomes" id="UP000694383">
    <property type="component" value="Unplaced"/>
</dbReference>
<name>A0A8C7WRX8_9TELE</name>
<evidence type="ECO:0000256" key="3">
    <source>
        <dbReference type="ARBA" id="ARBA00039658"/>
    </source>
</evidence>
<dbReference type="SUPFAM" id="SSF56672">
    <property type="entry name" value="DNA/RNA polymerases"/>
    <property type="match status" value="1"/>
</dbReference>
<dbReference type="Pfam" id="PF00665">
    <property type="entry name" value="rve"/>
    <property type="match status" value="1"/>
</dbReference>
<dbReference type="InterPro" id="IPR001584">
    <property type="entry name" value="Integrase_cat-core"/>
</dbReference>
<dbReference type="PANTHER" id="PTHR37984:SF15">
    <property type="entry name" value="INTEGRASE CATALYTIC DOMAIN-CONTAINING PROTEIN"/>
    <property type="match status" value="1"/>
</dbReference>
<dbReference type="GO" id="GO:0003676">
    <property type="term" value="F:nucleic acid binding"/>
    <property type="evidence" value="ECO:0007669"/>
    <property type="project" value="InterPro"/>
</dbReference>
<dbReference type="Gene3D" id="3.30.420.10">
    <property type="entry name" value="Ribonuclease H-like superfamily/Ribonuclease H"/>
    <property type="match status" value="1"/>
</dbReference>
<feature type="region of interest" description="Disordered" evidence="4">
    <location>
        <begin position="828"/>
        <end position="874"/>
    </location>
</feature>
<reference evidence="7" key="2">
    <citation type="submission" date="2025-09" db="UniProtKB">
        <authorList>
            <consortium name="Ensembl"/>
        </authorList>
    </citation>
    <scope>IDENTIFICATION</scope>
</reference>
<dbReference type="FunFam" id="3.30.420.10:FF:000063">
    <property type="entry name" value="Retrovirus-related Pol polyprotein from transposon 297-like Protein"/>
    <property type="match status" value="1"/>
</dbReference>
<dbReference type="Pfam" id="PF17921">
    <property type="entry name" value="Integrase_H2C2"/>
    <property type="match status" value="1"/>
</dbReference>
<reference evidence="7" key="1">
    <citation type="submission" date="2025-08" db="UniProtKB">
        <authorList>
            <consortium name="Ensembl"/>
        </authorList>
    </citation>
    <scope>IDENTIFICATION</scope>
</reference>
<dbReference type="GO" id="GO:0004523">
    <property type="term" value="F:RNA-DNA hybrid ribonuclease activity"/>
    <property type="evidence" value="ECO:0007669"/>
    <property type="project" value="UniProtKB-EC"/>
</dbReference>
<dbReference type="GO" id="GO:0015074">
    <property type="term" value="P:DNA integration"/>
    <property type="evidence" value="ECO:0007669"/>
    <property type="project" value="InterPro"/>
</dbReference>
<dbReference type="Gene3D" id="3.30.70.270">
    <property type="match status" value="2"/>
</dbReference>
<dbReference type="FunFam" id="3.10.20.370:FF:000001">
    <property type="entry name" value="Retrovirus-related Pol polyprotein from transposon 17.6-like protein"/>
    <property type="match status" value="1"/>
</dbReference>
<evidence type="ECO:0000256" key="1">
    <source>
        <dbReference type="ARBA" id="ARBA00010879"/>
    </source>
</evidence>
<dbReference type="FunFam" id="3.30.70.270:FF:000026">
    <property type="entry name" value="Transposon Ty3-G Gag-Pol polyprotein"/>
    <property type="match status" value="1"/>
</dbReference>
<sequence length="886" mass="101311">MLEAVNQELDKMLEQGIIEEVNEGSEWVSNILIVPKKDTKEVRLCVDLREVNRAVIRERHPVPTVDSILQAVQGAKVFAKLDARKGFWQCDLAPESRPLTTFITHRGCYRFRKVPFGLSSAPEAYQKAMDIMLCGIPGTVCYMDDVVVFAESEEQLEQRLRKVFQRFQDRGLTLNRDKCIFGLQQIEILENVITAEGIKPDPRKVEAISKAPRPENVQLLRSFLGTCGFLMKFIPNYANLSEPLRKLTRKGQVWEWTNEAESSFQAMKEALVSEPCLAYFKLGAPTVVISDASPGLGAVLLQAQQDGQNKPVAYASRSLTPTERRYSQIEREALGCVWSVEHFRTYLWGGKFTLQTDHKPLIYMFNPDKATLTPPRIQRLGLRLQPYDYKIEHIVGKSNVADLLSRLPLPETEYNEYVETYVDKVLSLTMHGVQAMSLQDIKQKTAEDETLKQLNEIIETGTWPNPVPVELQPYNRCAKELCTYDGLLLRGHRIVLPREMVRQALQIGHETHQGVVRTKQYLRSKFYWPNMDLDVERLIRNCSACVLNQPLHEDQPLQPLELPPRPWTKIGMDLVGPIQNQYILTVIDYYTSFPEAVVISDISSATVVTELTKIFSRFGYPLEAVTDNGRQFVGQVLESFLKSCGIKHIRASPYFPQSNGKVERFHRYLKKAFKASKCEGKTWKEELPKILMAYRSTPHRASGETPAMLMFGRDIRTKCPNLEKDIPLTEKEKATDVRKHHKEYQTKMKHYADQTTRAKEHNFKAGDIVYIASMENGKLDPTFRETRYVLLKNTSDNSFELVNTEDGSKVIRNVKHLRKTPLEVDFDIPEPSSACSEPNYHEAKDASTAETTPALEIPPERDPSSSDVITTRKGRVIRKPIRYRET</sequence>
<dbReference type="InterPro" id="IPR036397">
    <property type="entry name" value="RNaseH_sf"/>
</dbReference>
<protein>
    <recommendedName>
        <fullName evidence="3">Gypsy retrotransposon integrase-like protein 1</fullName>
        <ecNumber evidence="2">3.1.26.4</ecNumber>
    </recommendedName>
</protein>
<evidence type="ECO:0000259" key="5">
    <source>
        <dbReference type="PROSITE" id="PS50878"/>
    </source>
</evidence>
<dbReference type="PROSITE" id="PS50878">
    <property type="entry name" value="RT_POL"/>
    <property type="match status" value="1"/>
</dbReference>
<accession>A0A8C7WRX8</accession>
<dbReference type="Pfam" id="PF17919">
    <property type="entry name" value="RT_RNaseH_2"/>
    <property type="match status" value="1"/>
</dbReference>